<keyword evidence="3" id="KW-0812">Transmembrane</keyword>
<keyword evidence="5" id="KW-1185">Reference proteome</keyword>
<evidence type="ECO:0000256" key="1">
    <source>
        <dbReference type="SAM" id="Coils"/>
    </source>
</evidence>
<dbReference type="Proteomes" id="UP000183945">
    <property type="component" value="Unassembled WGS sequence"/>
</dbReference>
<feature type="compositionally biased region" description="Low complexity" evidence="2">
    <location>
        <begin position="30"/>
        <end position="43"/>
    </location>
</feature>
<organism evidence="4 5">
    <name type="scientific">Salegentibacter echinorum</name>
    <dbReference type="NCBI Taxonomy" id="1073325"/>
    <lineage>
        <taxon>Bacteria</taxon>
        <taxon>Pseudomonadati</taxon>
        <taxon>Bacteroidota</taxon>
        <taxon>Flavobacteriia</taxon>
        <taxon>Flavobacteriales</taxon>
        <taxon>Flavobacteriaceae</taxon>
        <taxon>Salegentibacter</taxon>
    </lineage>
</organism>
<dbReference type="OrthoDB" id="1449274at2"/>
<feature type="region of interest" description="Disordered" evidence="2">
    <location>
        <begin position="1"/>
        <end position="50"/>
    </location>
</feature>
<sequence length="295" mass="33936">MDKKWGGANFTKPENLTLRKKFQKTESFQKPKNFPKPKNASNSQKLTNADNSTNLIHAKEIIDKIKLVDERYETSNDRAKYLLDHINKAQNSINQVVNGEKGRSWGSLDKNALLSLIIDVNRASSKSVSSISDLIKNNNENSKLLAEMISALTVLSGLSFEQISETTAELEEIASHLQKNTNGNKVQGIQIKRIIVSQIEKFKEEKERTEENKNNFNVIFQKLRENEQHLELQRDRMAENFHLQRNELTKKVEEIEIETINTIKVQRNKMNFLSVVSITNLIIVVAFIIYFFSDK</sequence>
<name>A0A1M5HJP7_SALEC</name>
<reference evidence="5" key="1">
    <citation type="submission" date="2016-11" db="EMBL/GenBank/DDBJ databases">
        <authorList>
            <person name="Varghese N."/>
            <person name="Submissions S."/>
        </authorList>
    </citation>
    <scope>NUCLEOTIDE SEQUENCE [LARGE SCALE GENOMIC DNA]</scope>
    <source>
        <strain evidence="5">DSM 24579</strain>
    </source>
</reference>
<dbReference type="RefSeq" id="WP_072879458.1">
    <property type="nucleotide sequence ID" value="NZ_FQVT01000005.1"/>
</dbReference>
<protein>
    <submittedName>
        <fullName evidence="4">Uncharacterized protein</fullName>
    </submittedName>
</protein>
<accession>A0A1M5HJP7</accession>
<gene>
    <name evidence="4" type="ORF">SAMN05444483_105178</name>
</gene>
<proteinExistence type="predicted"/>
<keyword evidence="1" id="KW-0175">Coiled coil</keyword>
<evidence type="ECO:0000313" key="5">
    <source>
        <dbReference type="Proteomes" id="UP000183945"/>
    </source>
</evidence>
<feature type="coiled-coil region" evidence="1">
    <location>
        <begin position="192"/>
        <end position="258"/>
    </location>
</feature>
<dbReference type="STRING" id="1073325.SAMN05444483_105178"/>
<evidence type="ECO:0000256" key="2">
    <source>
        <dbReference type="SAM" id="MobiDB-lite"/>
    </source>
</evidence>
<feature type="transmembrane region" description="Helical" evidence="3">
    <location>
        <begin position="272"/>
        <end position="292"/>
    </location>
</feature>
<dbReference type="AlphaFoldDB" id="A0A1M5HJP7"/>
<keyword evidence="3" id="KW-0472">Membrane</keyword>
<keyword evidence="3" id="KW-1133">Transmembrane helix</keyword>
<evidence type="ECO:0000313" key="4">
    <source>
        <dbReference type="EMBL" id="SHG16157.1"/>
    </source>
</evidence>
<evidence type="ECO:0000256" key="3">
    <source>
        <dbReference type="SAM" id="Phobius"/>
    </source>
</evidence>
<dbReference type="EMBL" id="FQVT01000005">
    <property type="protein sequence ID" value="SHG16157.1"/>
    <property type="molecule type" value="Genomic_DNA"/>
</dbReference>